<dbReference type="RefSeq" id="WP_052739031.1">
    <property type="nucleotide sequence ID" value="NZ_CBCSCY010000019.1"/>
</dbReference>
<dbReference type="KEGG" id="pko:PKOR_22305"/>
<feature type="signal peptide" evidence="1">
    <location>
        <begin position="1"/>
        <end position="21"/>
    </location>
</feature>
<dbReference type="PATRIC" id="fig|400092.3.peg.4898"/>
<dbReference type="SMART" id="SM00450">
    <property type="entry name" value="RHOD"/>
    <property type="match status" value="1"/>
</dbReference>
<dbReference type="HOGENOM" id="CLU_089574_1_6_10"/>
<dbReference type="CDD" id="cd00158">
    <property type="entry name" value="RHOD"/>
    <property type="match status" value="1"/>
</dbReference>
<dbReference type="PROSITE" id="PS51257">
    <property type="entry name" value="PROKAR_LIPOPROTEIN"/>
    <property type="match status" value="1"/>
</dbReference>
<dbReference type="STRING" id="400092.PKOR_22305"/>
<dbReference type="PANTHER" id="PTHR43031">
    <property type="entry name" value="FAD-DEPENDENT OXIDOREDUCTASE"/>
    <property type="match status" value="1"/>
</dbReference>
<name>A0A0E3ZH26_9BACT</name>
<reference evidence="3 4" key="1">
    <citation type="journal article" date="2015" name="Sci. Rep.">
        <title>Unraveling adaptation of Pontibacter korlensis to radiation and infertility in desert through complete genome and comparative transcriptomic analysis.</title>
        <authorList>
            <person name="Dai J."/>
            <person name="Dai W."/>
            <person name="Qiu C."/>
            <person name="Yang Z."/>
            <person name="Zhang Y."/>
            <person name="Zhou M."/>
            <person name="Zhang L."/>
            <person name="Fang C."/>
            <person name="Gao Q."/>
            <person name="Yang Q."/>
            <person name="Li X."/>
            <person name="Wang Z."/>
            <person name="Wang Z."/>
            <person name="Jia Z."/>
            <person name="Chen X."/>
        </authorList>
    </citation>
    <scope>NUCLEOTIDE SEQUENCE [LARGE SCALE GENOMIC DNA]</scope>
    <source>
        <strain evidence="3 4">X14-1T</strain>
    </source>
</reference>
<organism evidence="3 4">
    <name type="scientific">Pontibacter korlensis</name>
    <dbReference type="NCBI Taxonomy" id="400092"/>
    <lineage>
        <taxon>Bacteria</taxon>
        <taxon>Pseudomonadati</taxon>
        <taxon>Bacteroidota</taxon>
        <taxon>Cytophagia</taxon>
        <taxon>Cytophagales</taxon>
        <taxon>Hymenobacteraceae</taxon>
        <taxon>Pontibacter</taxon>
    </lineage>
</organism>
<dbReference type="PROSITE" id="PS50206">
    <property type="entry name" value="RHODANESE_3"/>
    <property type="match status" value="1"/>
</dbReference>
<feature type="chain" id="PRO_5002417050" evidence="1">
    <location>
        <begin position="22"/>
        <end position="135"/>
    </location>
</feature>
<sequence>MRTFILVILAAILFSCTTTQPQGPVQVHSMSPDEFKEQRMSNKTVLLDVRTPGEFASGHLDGAIISDFRGGEFAKDMANWDKDKVYYLYCASGNRSGQAAELMKQAGFKHIYNLGAYKELKEAGLPTETGNIDNQ</sequence>
<accession>A0A0E3ZH26</accession>
<evidence type="ECO:0000313" key="3">
    <source>
        <dbReference type="EMBL" id="AKD05295.1"/>
    </source>
</evidence>
<dbReference type="InterPro" id="IPR050229">
    <property type="entry name" value="GlpE_sulfurtransferase"/>
</dbReference>
<dbReference type="SUPFAM" id="SSF52821">
    <property type="entry name" value="Rhodanese/Cell cycle control phosphatase"/>
    <property type="match status" value="1"/>
</dbReference>
<keyword evidence="1" id="KW-0732">Signal</keyword>
<evidence type="ECO:0000259" key="2">
    <source>
        <dbReference type="PROSITE" id="PS50206"/>
    </source>
</evidence>
<dbReference type="EMBL" id="CP009621">
    <property type="protein sequence ID" value="AKD05295.1"/>
    <property type="molecule type" value="Genomic_DNA"/>
</dbReference>
<dbReference type="InterPro" id="IPR036873">
    <property type="entry name" value="Rhodanese-like_dom_sf"/>
</dbReference>
<dbReference type="AlphaFoldDB" id="A0A0E3ZH26"/>
<dbReference type="InterPro" id="IPR001763">
    <property type="entry name" value="Rhodanese-like_dom"/>
</dbReference>
<dbReference type="Pfam" id="PF00581">
    <property type="entry name" value="Rhodanese"/>
    <property type="match status" value="1"/>
</dbReference>
<dbReference type="Gene3D" id="3.40.250.10">
    <property type="entry name" value="Rhodanese-like domain"/>
    <property type="match status" value="1"/>
</dbReference>
<dbReference type="Proteomes" id="UP000033109">
    <property type="component" value="Chromosome"/>
</dbReference>
<protein>
    <submittedName>
        <fullName evidence="3">Rhodanese</fullName>
    </submittedName>
</protein>
<dbReference type="OrthoDB" id="9808735at2"/>
<evidence type="ECO:0000256" key="1">
    <source>
        <dbReference type="SAM" id="SignalP"/>
    </source>
</evidence>
<dbReference type="PANTHER" id="PTHR43031:SF1">
    <property type="entry name" value="PYRIDINE NUCLEOTIDE-DISULPHIDE OXIDOREDUCTASE"/>
    <property type="match status" value="1"/>
</dbReference>
<feature type="domain" description="Rhodanese" evidence="2">
    <location>
        <begin position="40"/>
        <end position="129"/>
    </location>
</feature>
<keyword evidence="4" id="KW-1185">Reference proteome</keyword>
<evidence type="ECO:0000313" key="4">
    <source>
        <dbReference type="Proteomes" id="UP000033109"/>
    </source>
</evidence>
<gene>
    <name evidence="3" type="ORF">PKOR_22305</name>
</gene>
<proteinExistence type="predicted"/>